<dbReference type="AlphaFoldDB" id="A0A2L1CB08"/>
<dbReference type="EMBL" id="JACHED010000004">
    <property type="protein sequence ID" value="MBB6497681.1"/>
    <property type="molecule type" value="Genomic_DNA"/>
</dbReference>
<evidence type="ECO:0000313" key="6">
    <source>
        <dbReference type="Proteomes" id="UP000567099"/>
    </source>
</evidence>
<evidence type="ECO:0000313" key="3">
    <source>
        <dbReference type="EMBL" id="MBA2864780.1"/>
    </source>
</evidence>
<dbReference type="KEGG" id="mmad:MMJJ_10100"/>
<name>A0A2L1CB08_METMI</name>
<evidence type="ECO:0000313" key="4">
    <source>
        <dbReference type="EMBL" id="MBB6497681.1"/>
    </source>
</evidence>
<organism evidence="2 5">
    <name type="scientific">Methanococcus maripaludis</name>
    <name type="common">Methanococcus deltae</name>
    <dbReference type="NCBI Taxonomy" id="39152"/>
    <lineage>
        <taxon>Archaea</taxon>
        <taxon>Methanobacteriati</taxon>
        <taxon>Methanobacteriota</taxon>
        <taxon>Methanomada group</taxon>
        <taxon>Methanococci</taxon>
        <taxon>Methanococcales</taxon>
        <taxon>Methanococcaceae</taxon>
        <taxon>Methanococcus</taxon>
    </lineage>
</organism>
<keyword evidence="1" id="KW-0812">Transmembrane</keyword>
<keyword evidence="1" id="KW-0472">Membrane</keyword>
<sequence length="246" mass="29029">MSDTKWEIGIAVTLVALSTVLYYIHFLIFHDIHHISIYLLGDIAFTPIEVLLVTLILHRLLEHRDKKQTLEKLNMVIGSFFSEVGEELLTYFSDNDPDLKEIRKNLIVNNNWDDREFKNAHKILKNYNYHVKINSDNIKELKEFLNSESPFILRLMENPALLEHEKFTGLLRAISHLSEELMKRKDIDNLPQSDIDHISGDIVRVYERLVSEWLDYMMYLKNNYPYLFSLAMRSNPFDLTSEIIVK</sequence>
<dbReference type="Proteomes" id="UP000590564">
    <property type="component" value="Unassembled WGS sequence"/>
</dbReference>
<keyword evidence="1" id="KW-1133">Transmembrane helix</keyword>
<accession>A0A2L1CB08</accession>
<evidence type="ECO:0000313" key="5">
    <source>
        <dbReference type="Proteomes" id="UP000239462"/>
    </source>
</evidence>
<gene>
    <name evidence="3" type="ORF">HNP94_001808</name>
    <name evidence="4" type="ORF">HNP96_001729</name>
    <name evidence="2" type="ORF">MMJJ_10100</name>
</gene>
<dbReference type="Proteomes" id="UP000239462">
    <property type="component" value="Chromosome"/>
</dbReference>
<evidence type="ECO:0000256" key="1">
    <source>
        <dbReference type="SAM" id="Phobius"/>
    </source>
</evidence>
<dbReference type="Proteomes" id="UP000567099">
    <property type="component" value="Unassembled WGS sequence"/>
</dbReference>
<dbReference type="RefSeq" id="WP_104837939.1">
    <property type="nucleotide sequence ID" value="NZ_CP026606.1"/>
</dbReference>
<evidence type="ECO:0000313" key="2">
    <source>
        <dbReference type="EMBL" id="AVB76410.1"/>
    </source>
</evidence>
<reference evidence="5" key="1">
    <citation type="journal article" date="2018" name="Genome Announc.">
        <title>Complete Genome Sequence of the Methanococcus maripaludis Type Strain JJ (DSM 2067), a Model for Selenoprotein Synthesis in Archaea.</title>
        <authorList>
            <person name="Poehlein A."/>
            <person name="Heym D."/>
            <person name="Quitzke V."/>
            <person name="Fersch J."/>
            <person name="Daniel R."/>
            <person name="Rother M."/>
        </authorList>
    </citation>
    <scope>NUCLEOTIDE SEQUENCE [LARGE SCALE GENOMIC DNA]</scope>
    <source>
        <strain evidence="5">DSM 2067</strain>
    </source>
</reference>
<reference evidence="3 6" key="3">
    <citation type="submission" date="2020-07" db="EMBL/GenBank/DDBJ databases">
        <title>Genomic Encyclopedia of Type Strains, Phase IV (KMG-V): Genome sequencing to study the core and pangenomes of soil and plant-associated prokaryotes.</title>
        <authorList>
            <person name="Whitman W."/>
        </authorList>
    </citation>
    <scope>NUCLEOTIDE SEQUENCE [LARGE SCALE GENOMIC DNA]</scope>
    <source>
        <strain evidence="3 6">C13</strain>
        <strain evidence="4 7">D1</strain>
    </source>
</reference>
<protein>
    <submittedName>
        <fullName evidence="2">Uncharacterized protein</fullName>
    </submittedName>
</protein>
<feature type="transmembrane region" description="Helical" evidence="1">
    <location>
        <begin position="35"/>
        <end position="57"/>
    </location>
</feature>
<dbReference type="GeneID" id="36102096"/>
<dbReference type="EMBL" id="CP026606">
    <property type="protein sequence ID" value="AVB76410.1"/>
    <property type="molecule type" value="Genomic_DNA"/>
</dbReference>
<feature type="transmembrane region" description="Helical" evidence="1">
    <location>
        <begin position="7"/>
        <end position="29"/>
    </location>
</feature>
<proteinExistence type="predicted"/>
<reference evidence="2" key="2">
    <citation type="submission" date="2018-02" db="EMBL/GenBank/DDBJ databases">
        <title>Complete genome sequence of the Methanococcus maripaludis type strain JJ (DSM 2067), a model for selenoprotein synthesis in Archaea.</title>
        <authorList>
            <person name="Poehlein A."/>
            <person name="Heym D."/>
            <person name="Quitzke V."/>
            <person name="Fersch J."/>
            <person name="Daniel R."/>
            <person name="Rother M."/>
        </authorList>
    </citation>
    <scope>NUCLEOTIDE SEQUENCE [LARGE SCALE GENOMIC DNA]</scope>
    <source>
        <strain evidence="2">DSM 2067</strain>
    </source>
</reference>
<evidence type="ECO:0000313" key="7">
    <source>
        <dbReference type="Proteomes" id="UP000590564"/>
    </source>
</evidence>
<dbReference type="EMBL" id="JACDUO010000003">
    <property type="protein sequence ID" value="MBA2864780.1"/>
    <property type="molecule type" value="Genomic_DNA"/>
</dbReference>